<name>A0ABQ9IU85_9CUCU</name>
<keyword evidence="2" id="KW-1185">Reference proteome</keyword>
<sequence length="147" mass="16660">MDLSNKRLEAGELGKVISKQVIILRLSRSGDVTDLVSKCSRLRELDLSDCTSITGESVRQITMLEELNFLALSRCYLIPYKALLYLRKVYSLSYLDIHGGYIDTEELKVVQDGLGAKVQINKFKFSSVARPTVGLKRSSIWNMRVRD</sequence>
<gene>
    <name evidence="1" type="ORF">NQ317_017396</name>
</gene>
<evidence type="ECO:0000313" key="2">
    <source>
        <dbReference type="Proteomes" id="UP001162164"/>
    </source>
</evidence>
<dbReference type="SMART" id="SM00367">
    <property type="entry name" value="LRR_CC"/>
    <property type="match status" value="1"/>
</dbReference>
<protein>
    <submittedName>
        <fullName evidence="1">Uncharacterized protein</fullName>
    </submittedName>
</protein>
<proteinExistence type="predicted"/>
<evidence type="ECO:0000313" key="1">
    <source>
        <dbReference type="EMBL" id="KAJ8965854.1"/>
    </source>
</evidence>
<dbReference type="InterPro" id="IPR032675">
    <property type="entry name" value="LRR_dom_sf"/>
</dbReference>
<dbReference type="SUPFAM" id="SSF52047">
    <property type="entry name" value="RNI-like"/>
    <property type="match status" value="1"/>
</dbReference>
<dbReference type="EMBL" id="JAPWTJ010002511">
    <property type="protein sequence ID" value="KAJ8965854.1"/>
    <property type="molecule type" value="Genomic_DNA"/>
</dbReference>
<accession>A0ABQ9IU85</accession>
<dbReference type="Gene3D" id="3.80.10.10">
    <property type="entry name" value="Ribonuclease Inhibitor"/>
    <property type="match status" value="1"/>
</dbReference>
<reference evidence="1" key="1">
    <citation type="journal article" date="2023" name="Insect Mol. Biol.">
        <title>Genome sequencing provides insights into the evolution of gene families encoding plant cell wall-degrading enzymes in longhorned beetles.</title>
        <authorList>
            <person name="Shin N.R."/>
            <person name="Okamura Y."/>
            <person name="Kirsch R."/>
            <person name="Pauchet Y."/>
        </authorList>
    </citation>
    <scope>NUCLEOTIDE SEQUENCE</scope>
    <source>
        <strain evidence="1">MMC_N1</strain>
    </source>
</reference>
<dbReference type="InterPro" id="IPR006553">
    <property type="entry name" value="Leu-rich_rpt_Cys-con_subtyp"/>
</dbReference>
<comment type="caution">
    <text evidence="1">The sequence shown here is derived from an EMBL/GenBank/DDBJ whole genome shotgun (WGS) entry which is preliminary data.</text>
</comment>
<dbReference type="Proteomes" id="UP001162164">
    <property type="component" value="Unassembled WGS sequence"/>
</dbReference>
<organism evidence="1 2">
    <name type="scientific">Molorchus minor</name>
    <dbReference type="NCBI Taxonomy" id="1323400"/>
    <lineage>
        <taxon>Eukaryota</taxon>
        <taxon>Metazoa</taxon>
        <taxon>Ecdysozoa</taxon>
        <taxon>Arthropoda</taxon>
        <taxon>Hexapoda</taxon>
        <taxon>Insecta</taxon>
        <taxon>Pterygota</taxon>
        <taxon>Neoptera</taxon>
        <taxon>Endopterygota</taxon>
        <taxon>Coleoptera</taxon>
        <taxon>Polyphaga</taxon>
        <taxon>Cucujiformia</taxon>
        <taxon>Chrysomeloidea</taxon>
        <taxon>Cerambycidae</taxon>
        <taxon>Lamiinae</taxon>
        <taxon>Monochamini</taxon>
        <taxon>Molorchus</taxon>
    </lineage>
</organism>